<reference evidence="1 2" key="2">
    <citation type="submission" date="2018-11" db="EMBL/GenBank/DDBJ databases">
        <authorList>
            <consortium name="Pathogen Informatics"/>
        </authorList>
    </citation>
    <scope>NUCLEOTIDE SEQUENCE [LARGE SCALE GENOMIC DNA]</scope>
    <source>
        <strain evidence="1 2">Egypt</strain>
    </source>
</reference>
<dbReference type="Proteomes" id="UP000272942">
    <property type="component" value="Unassembled WGS sequence"/>
</dbReference>
<dbReference type="PANTHER" id="PTHR14735:SF1">
    <property type="entry name" value="COILED-COIL DOMAIN-CONTAINING PROTEIN 134"/>
    <property type="match status" value="1"/>
</dbReference>
<name>A0A183A3N2_9TREM</name>
<dbReference type="Pfam" id="PF15002">
    <property type="entry name" value="ERK-JNK_inhib"/>
    <property type="match status" value="1"/>
</dbReference>
<organism evidence="3">
    <name type="scientific">Echinostoma caproni</name>
    <dbReference type="NCBI Taxonomy" id="27848"/>
    <lineage>
        <taxon>Eukaryota</taxon>
        <taxon>Metazoa</taxon>
        <taxon>Spiralia</taxon>
        <taxon>Lophotrochozoa</taxon>
        <taxon>Platyhelminthes</taxon>
        <taxon>Trematoda</taxon>
        <taxon>Digenea</taxon>
        <taxon>Plagiorchiida</taxon>
        <taxon>Echinostomata</taxon>
        <taxon>Echinostomatoidea</taxon>
        <taxon>Echinostomatidae</taxon>
        <taxon>Echinostoma</taxon>
    </lineage>
</organism>
<accession>A0A183A3N2</accession>
<keyword evidence="2" id="KW-1185">Reference proteome</keyword>
<dbReference type="WBParaSite" id="ECPE_0000156701-mRNA-1">
    <property type="protein sequence ID" value="ECPE_0000156701-mRNA-1"/>
    <property type="gene ID" value="ECPE_0000156701"/>
</dbReference>
<evidence type="ECO:0000313" key="1">
    <source>
        <dbReference type="EMBL" id="VDP41429.1"/>
    </source>
</evidence>
<dbReference type="EMBL" id="UZAN01011065">
    <property type="protein sequence ID" value="VDP41429.1"/>
    <property type="molecule type" value="Genomic_DNA"/>
</dbReference>
<gene>
    <name evidence="1" type="ORF">ECPE_LOCUS1567</name>
</gene>
<reference evidence="3" key="1">
    <citation type="submission" date="2016-06" db="UniProtKB">
        <authorList>
            <consortium name="WormBaseParasite"/>
        </authorList>
    </citation>
    <scope>IDENTIFICATION</scope>
</reference>
<dbReference type="InterPro" id="IPR026321">
    <property type="entry name" value="CC134"/>
</dbReference>
<dbReference type="AlphaFoldDB" id="A0A183A3N2"/>
<proteinExistence type="predicted"/>
<dbReference type="PANTHER" id="PTHR14735">
    <property type="entry name" value="COILED-COIL DOMAIN-CONTAINING PROTEIN 134"/>
    <property type="match status" value="1"/>
</dbReference>
<evidence type="ECO:0000313" key="3">
    <source>
        <dbReference type="WBParaSite" id="ECPE_0000156701-mRNA-1"/>
    </source>
</evidence>
<evidence type="ECO:0000313" key="2">
    <source>
        <dbReference type="Proteomes" id="UP000272942"/>
    </source>
</evidence>
<protein>
    <submittedName>
        <fullName evidence="3">Tail protein</fullName>
    </submittedName>
</protein>
<dbReference type="OrthoDB" id="5854099at2759"/>
<sequence length="102" mass="11663">MDAPEMNDTVGEAFATVFENTPYFLEWALLFPDTIQQALTVDSSRIDLIRWAIELTRSSGLLPEDDLRMFADAEQELNFVPRKPTYQNPYATLQVSEVKFTA</sequence>